<dbReference type="KEGG" id="hae:halTADL_1677"/>
<sequence>MVDLREYFRESNAIEDVHEETAIDATFEAWEAIKDEDPITHDVIKTGHEYILQDRQPDIAGQYRDIQVYIGESTPPPPVVVESEMEKLLSWEPQNPIEAIEWHIAFEQIHPFADGNGRIGRLLYLRHSQMLEIEPIMWRAEDRAGYYDLFQTDVNLDEKSNI</sequence>
<evidence type="ECO:0000313" key="3">
    <source>
        <dbReference type="Proteomes" id="UP000198888"/>
    </source>
</evidence>
<dbReference type="Proteomes" id="UP000198888">
    <property type="component" value="Unassembled WGS sequence"/>
</dbReference>
<organism evidence="2 3">
    <name type="scientific">Halohasta litchfieldiae</name>
    <dbReference type="NCBI Taxonomy" id="1073996"/>
    <lineage>
        <taxon>Archaea</taxon>
        <taxon>Methanobacteriati</taxon>
        <taxon>Methanobacteriota</taxon>
        <taxon>Stenosarchaea group</taxon>
        <taxon>Halobacteria</taxon>
        <taxon>Halobacteriales</taxon>
        <taxon>Haloferacaceae</taxon>
        <taxon>Halohasta</taxon>
    </lineage>
</organism>
<dbReference type="GeneID" id="35002465"/>
<dbReference type="Pfam" id="PF02661">
    <property type="entry name" value="Fic"/>
    <property type="match status" value="1"/>
</dbReference>
<dbReference type="RefSeq" id="WP_089672683.1">
    <property type="nucleotide sequence ID" value="NZ_CP024845.1"/>
</dbReference>
<proteinExistence type="predicted"/>
<protein>
    <submittedName>
        <fullName evidence="2">Fic/DOC family protein</fullName>
    </submittedName>
</protein>
<keyword evidence="3" id="KW-1185">Reference proteome</keyword>
<evidence type="ECO:0000259" key="1">
    <source>
        <dbReference type="PROSITE" id="PS51459"/>
    </source>
</evidence>
<accession>A0A1H6V369</accession>
<gene>
    <name evidence="2" type="ORF">SAMN05444271_11314</name>
</gene>
<dbReference type="SUPFAM" id="SSF140931">
    <property type="entry name" value="Fic-like"/>
    <property type="match status" value="1"/>
</dbReference>
<name>A0A1H6V369_9EURY</name>
<dbReference type="EMBL" id="FNYR01000013">
    <property type="protein sequence ID" value="SEI94702.1"/>
    <property type="molecule type" value="Genomic_DNA"/>
</dbReference>
<dbReference type="Gene3D" id="1.10.3290.10">
    <property type="entry name" value="Fido-like domain"/>
    <property type="match status" value="1"/>
</dbReference>
<dbReference type="PANTHER" id="PTHR13504:SF38">
    <property type="entry name" value="FIDO DOMAIN-CONTAINING PROTEIN"/>
    <property type="match status" value="1"/>
</dbReference>
<accession>A0A2H4Q228</accession>
<dbReference type="AlphaFoldDB" id="A0A1H6V369"/>
<dbReference type="PANTHER" id="PTHR13504">
    <property type="entry name" value="FIDO DOMAIN-CONTAINING PROTEIN DDB_G0283145"/>
    <property type="match status" value="1"/>
</dbReference>
<dbReference type="InterPro" id="IPR036597">
    <property type="entry name" value="Fido-like_dom_sf"/>
</dbReference>
<dbReference type="PROSITE" id="PS51459">
    <property type="entry name" value="FIDO"/>
    <property type="match status" value="1"/>
</dbReference>
<evidence type="ECO:0000313" key="2">
    <source>
        <dbReference type="EMBL" id="SEI94702.1"/>
    </source>
</evidence>
<feature type="domain" description="Fido" evidence="1">
    <location>
        <begin position="39"/>
        <end position="162"/>
    </location>
</feature>
<dbReference type="STRING" id="1073996.SAMN05444271_11314"/>
<reference evidence="2 3" key="1">
    <citation type="submission" date="2016-10" db="EMBL/GenBank/DDBJ databases">
        <authorList>
            <person name="de Groot N.N."/>
        </authorList>
    </citation>
    <scope>NUCLEOTIDE SEQUENCE [LARGE SCALE GENOMIC DNA]</scope>
    <source>
        <strain evidence="2 3">DSM 22187</strain>
    </source>
</reference>
<dbReference type="InterPro" id="IPR040198">
    <property type="entry name" value="Fido_containing"/>
</dbReference>
<dbReference type="OrthoDB" id="350952at2157"/>
<dbReference type="InterPro" id="IPR003812">
    <property type="entry name" value="Fido"/>
</dbReference>